<dbReference type="AlphaFoldDB" id="A0AAV0DCG6"/>
<gene>
    <name evidence="1" type="ORF">CEPIT_LOCUS14285</name>
</gene>
<accession>A0AAV0DCG6</accession>
<sequence length="37" mass="4576">MCTQTTNVCVHRHWFPNPLRDLQTNFVHRHFFVYTDN</sequence>
<evidence type="ECO:0000313" key="2">
    <source>
        <dbReference type="Proteomes" id="UP001152523"/>
    </source>
</evidence>
<proteinExistence type="predicted"/>
<reference evidence="1" key="1">
    <citation type="submission" date="2022-07" db="EMBL/GenBank/DDBJ databases">
        <authorList>
            <person name="Macas J."/>
            <person name="Novak P."/>
            <person name="Neumann P."/>
        </authorList>
    </citation>
    <scope>NUCLEOTIDE SEQUENCE</scope>
</reference>
<dbReference type="EMBL" id="CAMAPF010000096">
    <property type="protein sequence ID" value="CAH9098153.1"/>
    <property type="molecule type" value="Genomic_DNA"/>
</dbReference>
<name>A0AAV0DCG6_9ASTE</name>
<protein>
    <submittedName>
        <fullName evidence="1">Uncharacterized protein</fullName>
    </submittedName>
</protein>
<dbReference type="Proteomes" id="UP001152523">
    <property type="component" value="Unassembled WGS sequence"/>
</dbReference>
<comment type="caution">
    <text evidence="1">The sequence shown here is derived from an EMBL/GenBank/DDBJ whole genome shotgun (WGS) entry which is preliminary data.</text>
</comment>
<organism evidence="1 2">
    <name type="scientific">Cuscuta epithymum</name>
    <dbReference type="NCBI Taxonomy" id="186058"/>
    <lineage>
        <taxon>Eukaryota</taxon>
        <taxon>Viridiplantae</taxon>
        <taxon>Streptophyta</taxon>
        <taxon>Embryophyta</taxon>
        <taxon>Tracheophyta</taxon>
        <taxon>Spermatophyta</taxon>
        <taxon>Magnoliopsida</taxon>
        <taxon>eudicotyledons</taxon>
        <taxon>Gunneridae</taxon>
        <taxon>Pentapetalae</taxon>
        <taxon>asterids</taxon>
        <taxon>lamiids</taxon>
        <taxon>Solanales</taxon>
        <taxon>Convolvulaceae</taxon>
        <taxon>Cuscuteae</taxon>
        <taxon>Cuscuta</taxon>
        <taxon>Cuscuta subgen. Cuscuta</taxon>
    </lineage>
</organism>
<evidence type="ECO:0000313" key="1">
    <source>
        <dbReference type="EMBL" id="CAH9098153.1"/>
    </source>
</evidence>
<keyword evidence="2" id="KW-1185">Reference proteome</keyword>